<organism evidence="3 4">
    <name type="scientific">Penicillium brevicompactum</name>
    <dbReference type="NCBI Taxonomy" id="5074"/>
    <lineage>
        <taxon>Eukaryota</taxon>
        <taxon>Fungi</taxon>
        <taxon>Dikarya</taxon>
        <taxon>Ascomycota</taxon>
        <taxon>Pezizomycotina</taxon>
        <taxon>Eurotiomycetes</taxon>
        <taxon>Eurotiomycetidae</taxon>
        <taxon>Eurotiales</taxon>
        <taxon>Aspergillaceae</taxon>
        <taxon>Penicillium</taxon>
    </lineage>
</organism>
<protein>
    <recommendedName>
        <fullName evidence="2">DNA2/NAM7 helicase-like C-terminal domain-containing protein</fullName>
    </recommendedName>
</protein>
<dbReference type="Proteomes" id="UP001148299">
    <property type="component" value="Unassembled WGS sequence"/>
</dbReference>
<accession>A0A9W9V0X4</accession>
<reference evidence="3" key="2">
    <citation type="journal article" date="2023" name="IMA Fungus">
        <title>Comparative genomic study of the Penicillium genus elucidates a diverse pangenome and 15 lateral gene transfer events.</title>
        <authorList>
            <person name="Petersen C."/>
            <person name="Sorensen T."/>
            <person name="Nielsen M.R."/>
            <person name="Sondergaard T.E."/>
            <person name="Sorensen J.L."/>
            <person name="Fitzpatrick D.A."/>
            <person name="Frisvad J.C."/>
            <person name="Nielsen K.L."/>
        </authorList>
    </citation>
    <scope>NUCLEOTIDE SEQUENCE</scope>
    <source>
        <strain evidence="3">IBT 35675</strain>
    </source>
</reference>
<gene>
    <name evidence="3" type="ORF">N7541_003284</name>
</gene>
<reference evidence="3" key="1">
    <citation type="submission" date="2022-12" db="EMBL/GenBank/DDBJ databases">
        <authorList>
            <person name="Petersen C."/>
        </authorList>
    </citation>
    <scope>NUCLEOTIDE SEQUENCE</scope>
    <source>
        <strain evidence="3">IBT 35675</strain>
    </source>
</reference>
<evidence type="ECO:0000313" key="3">
    <source>
        <dbReference type="EMBL" id="KAJ5362440.1"/>
    </source>
</evidence>
<dbReference type="Pfam" id="PF13087">
    <property type="entry name" value="AAA_12"/>
    <property type="match status" value="1"/>
</dbReference>
<feature type="region of interest" description="Disordered" evidence="1">
    <location>
        <begin position="95"/>
        <end position="119"/>
    </location>
</feature>
<evidence type="ECO:0000259" key="2">
    <source>
        <dbReference type="Pfam" id="PF13087"/>
    </source>
</evidence>
<sequence>MSDRYQCLPGSSFFVSANRSSVLRRKGGSPVLNPHYESHIDNLIAALRERVPSLAPKGILVLSYYNKERRVLSDLLRKLGHSEVSVRSVDCSQGSESPVAILPTTRPGGEYDPGFLTDR</sequence>
<dbReference type="AlphaFoldDB" id="A0A9W9V0X4"/>
<comment type="caution">
    <text evidence="3">The sequence shown here is derived from an EMBL/GenBank/DDBJ whole genome shotgun (WGS) entry which is preliminary data.</text>
</comment>
<evidence type="ECO:0000256" key="1">
    <source>
        <dbReference type="SAM" id="MobiDB-lite"/>
    </source>
</evidence>
<dbReference type="EMBL" id="JAPZBR010000002">
    <property type="protein sequence ID" value="KAJ5362440.1"/>
    <property type="molecule type" value="Genomic_DNA"/>
</dbReference>
<evidence type="ECO:0000313" key="4">
    <source>
        <dbReference type="Proteomes" id="UP001148299"/>
    </source>
</evidence>
<name>A0A9W9V0X4_PENBR</name>
<dbReference type="InterPro" id="IPR041679">
    <property type="entry name" value="DNA2/NAM7-like_C"/>
</dbReference>
<feature type="domain" description="DNA2/NAM7 helicase-like C-terminal" evidence="2">
    <location>
        <begin position="17"/>
        <end position="118"/>
    </location>
</feature>
<proteinExistence type="predicted"/>
<dbReference type="Gene3D" id="3.40.50.300">
    <property type="entry name" value="P-loop containing nucleotide triphosphate hydrolases"/>
    <property type="match status" value="1"/>
</dbReference>
<dbReference type="InterPro" id="IPR027417">
    <property type="entry name" value="P-loop_NTPase"/>
</dbReference>
<keyword evidence="4" id="KW-1185">Reference proteome</keyword>